<feature type="region of interest" description="Disordered" evidence="1">
    <location>
        <begin position="247"/>
        <end position="266"/>
    </location>
</feature>
<dbReference type="EMBL" id="JASNVK010000003">
    <property type="protein sequence ID" value="MDK4300115.1"/>
    <property type="molecule type" value="Genomic_DNA"/>
</dbReference>
<proteinExistence type="predicted"/>
<reference evidence="2 3" key="1">
    <citation type="submission" date="2023-05" db="EMBL/GenBank/DDBJ databases">
        <title>Metabolic capabilities are highly conserved among human nasal-associated Corynebacterium species in pangenomic analyses.</title>
        <authorList>
            <person name="Tran T.H."/>
            <person name="Roberts A.Q."/>
            <person name="Escapa I.F."/>
            <person name="Gao W."/>
            <person name="Conlan S."/>
            <person name="Kong H."/>
            <person name="Segre J.A."/>
            <person name="Kelly M.S."/>
            <person name="Lemon K.P."/>
        </authorList>
    </citation>
    <scope>NUCLEOTIDE SEQUENCE [LARGE SCALE GENOMIC DNA]</scope>
    <source>
        <strain evidence="2 3">KPL2811</strain>
    </source>
</reference>
<accession>A0ABT7G0F2</accession>
<dbReference type="Gene3D" id="3.20.20.70">
    <property type="entry name" value="Aldolase class I"/>
    <property type="match status" value="1"/>
</dbReference>
<gene>
    <name evidence="2" type="ORF">QPX45_02435</name>
</gene>
<evidence type="ECO:0000256" key="1">
    <source>
        <dbReference type="SAM" id="MobiDB-lite"/>
    </source>
</evidence>
<dbReference type="Proteomes" id="UP001243856">
    <property type="component" value="Unassembled WGS sequence"/>
</dbReference>
<protein>
    <recommendedName>
        <fullName evidence="4">Deoxyribose-phosphate aldolase</fullName>
    </recommendedName>
</protein>
<feature type="non-terminal residue" evidence="2">
    <location>
        <position position="266"/>
    </location>
</feature>
<name>A0ABT7G0F2_9CORY</name>
<dbReference type="InterPro" id="IPR013785">
    <property type="entry name" value="Aldolase_TIM"/>
</dbReference>
<keyword evidence="3" id="KW-1185">Reference proteome</keyword>
<evidence type="ECO:0000313" key="2">
    <source>
        <dbReference type="EMBL" id="MDK4300115.1"/>
    </source>
</evidence>
<evidence type="ECO:0008006" key="4">
    <source>
        <dbReference type="Google" id="ProtNLM"/>
    </source>
</evidence>
<evidence type="ECO:0000313" key="3">
    <source>
        <dbReference type="Proteomes" id="UP001243856"/>
    </source>
</evidence>
<sequence>MEDNWLHRFLAWDFRPAHFCLHDVRAGVPAAIAAGIGAIVVSPNHVATAAKALEKYIRENHTGPEINSGVVANDGVGDSDGAGDIDESAVLTIIAAVGFPTGRHHILVKASEARLAISQGAHRVWACVDTSTTDANAALSDMISLREAVPYPADLGIVVPDYAGLQPSGAESHSGARASAQRRDELVSTCEFAKVDQLVVVPPEHSSAPAATETPAATKLPLATGLLEAAKHLPDRIPIVLDAGAGKAATTEQNGSRHSASLSAAT</sequence>
<feature type="compositionally biased region" description="Polar residues" evidence="1">
    <location>
        <begin position="250"/>
        <end position="266"/>
    </location>
</feature>
<organism evidence="2 3">
    <name type="scientific">Corynebacterium propinquum</name>
    <dbReference type="NCBI Taxonomy" id="43769"/>
    <lineage>
        <taxon>Bacteria</taxon>
        <taxon>Bacillati</taxon>
        <taxon>Actinomycetota</taxon>
        <taxon>Actinomycetes</taxon>
        <taxon>Mycobacteriales</taxon>
        <taxon>Corynebacteriaceae</taxon>
        <taxon>Corynebacterium</taxon>
    </lineage>
</organism>
<comment type="caution">
    <text evidence="2">The sequence shown here is derived from an EMBL/GenBank/DDBJ whole genome shotgun (WGS) entry which is preliminary data.</text>
</comment>
<dbReference type="RefSeq" id="WP_284585795.1">
    <property type="nucleotide sequence ID" value="NZ_JASNVK010000003.1"/>
</dbReference>